<keyword evidence="2 7" id="KW-0813">Transport</keyword>
<dbReference type="SUPFAM" id="SSF160964">
    <property type="entry name" value="MalF N-terminal region-like"/>
    <property type="match status" value="1"/>
</dbReference>
<organism evidence="9 10">
    <name type="scientific">Robinsoniella peoriensis</name>
    <dbReference type="NCBI Taxonomy" id="180332"/>
    <lineage>
        <taxon>Bacteria</taxon>
        <taxon>Bacillati</taxon>
        <taxon>Bacillota</taxon>
        <taxon>Clostridia</taxon>
        <taxon>Lachnospirales</taxon>
        <taxon>Lachnospiraceae</taxon>
        <taxon>Robinsoniella</taxon>
    </lineage>
</organism>
<dbReference type="Pfam" id="PF00528">
    <property type="entry name" value="BPD_transp_1"/>
    <property type="match status" value="1"/>
</dbReference>
<dbReference type="GO" id="GO:0055085">
    <property type="term" value="P:transmembrane transport"/>
    <property type="evidence" value="ECO:0007669"/>
    <property type="project" value="InterPro"/>
</dbReference>
<dbReference type="PANTHER" id="PTHR30193:SF37">
    <property type="entry name" value="INNER MEMBRANE ABC TRANSPORTER PERMEASE PROTEIN YCJO"/>
    <property type="match status" value="1"/>
</dbReference>
<keyword evidence="6 7" id="KW-0472">Membrane</keyword>
<evidence type="ECO:0000256" key="6">
    <source>
        <dbReference type="ARBA" id="ARBA00023136"/>
    </source>
</evidence>
<protein>
    <submittedName>
        <fullName evidence="9">Lactose transport system permease protein LacF</fullName>
    </submittedName>
</protein>
<dbReference type="EMBL" id="QGQD01000012">
    <property type="protein sequence ID" value="TLD02557.1"/>
    <property type="molecule type" value="Genomic_DNA"/>
</dbReference>
<evidence type="ECO:0000256" key="3">
    <source>
        <dbReference type="ARBA" id="ARBA00022475"/>
    </source>
</evidence>
<dbReference type="PROSITE" id="PS50928">
    <property type="entry name" value="ABC_TM1"/>
    <property type="match status" value="1"/>
</dbReference>
<name>A0A4U8QBY7_9FIRM</name>
<dbReference type="GO" id="GO:0005886">
    <property type="term" value="C:plasma membrane"/>
    <property type="evidence" value="ECO:0007669"/>
    <property type="project" value="UniProtKB-SubCell"/>
</dbReference>
<dbReference type="AlphaFoldDB" id="A0A4U8QBY7"/>
<comment type="caution">
    <text evidence="9">The sequence shown here is derived from an EMBL/GenBank/DDBJ whole genome shotgun (WGS) entry which is preliminary data.</text>
</comment>
<dbReference type="SUPFAM" id="SSF161098">
    <property type="entry name" value="MetI-like"/>
    <property type="match status" value="1"/>
</dbReference>
<evidence type="ECO:0000313" key="10">
    <source>
        <dbReference type="Proteomes" id="UP000306509"/>
    </source>
</evidence>
<keyword evidence="4 7" id="KW-0812">Transmembrane</keyword>
<dbReference type="Gene3D" id="1.10.3720.10">
    <property type="entry name" value="MetI-like"/>
    <property type="match status" value="1"/>
</dbReference>
<feature type="domain" description="ABC transmembrane type-1" evidence="8">
    <location>
        <begin position="81"/>
        <end position="296"/>
    </location>
</feature>
<dbReference type="RefSeq" id="WP_138001722.1">
    <property type="nucleotide sequence ID" value="NZ_QGQD01000012.1"/>
</dbReference>
<evidence type="ECO:0000313" key="9">
    <source>
        <dbReference type="EMBL" id="TLD02557.1"/>
    </source>
</evidence>
<evidence type="ECO:0000256" key="4">
    <source>
        <dbReference type="ARBA" id="ARBA00022692"/>
    </source>
</evidence>
<proteinExistence type="inferred from homology"/>
<evidence type="ECO:0000256" key="2">
    <source>
        <dbReference type="ARBA" id="ARBA00022448"/>
    </source>
</evidence>
<keyword evidence="10" id="KW-1185">Reference proteome</keyword>
<feature type="transmembrane region" description="Helical" evidence="7">
    <location>
        <begin position="216"/>
        <end position="237"/>
    </location>
</feature>
<dbReference type="PANTHER" id="PTHR30193">
    <property type="entry name" value="ABC TRANSPORTER PERMEASE PROTEIN"/>
    <property type="match status" value="1"/>
</dbReference>
<dbReference type="Proteomes" id="UP000306509">
    <property type="component" value="Unassembled WGS sequence"/>
</dbReference>
<sequence>MKEEVNVMEEAAISHTKKKINVMAYVFILPALILFLVFVCWPLLQTVYLSFNSWDGLGEIEFTGLTNYKEFFTDPLVLQAAKNNVLWMLCSCTIPIAIGLIQASLLVNSNIKHGKIFQLILFLPQVFSSVVAAVIWAWIYNPAMGPLNKMLENIGLGNLAQSWLGDSKFVMISLLVMSIWMGYGFSTVVYSAAIQGISSELYEAATMDGCGPFRKFFYITIPSVRLTTTTLLLFALIDSFKVFDIVYQMTKGGPGYSSYVLSYYLYNEAFVKNRIGYSATIAVIMTVFILLVSKGFLRYRKGGEEM</sequence>
<feature type="transmembrane region" description="Helical" evidence="7">
    <location>
        <begin position="169"/>
        <end position="195"/>
    </location>
</feature>
<evidence type="ECO:0000259" key="8">
    <source>
        <dbReference type="PROSITE" id="PS50928"/>
    </source>
</evidence>
<gene>
    <name evidence="9" type="primary">lacF_3</name>
    <name evidence="9" type="ORF">DSM106044_00536</name>
</gene>
<feature type="transmembrane region" description="Helical" evidence="7">
    <location>
        <begin position="275"/>
        <end position="297"/>
    </location>
</feature>
<comment type="similarity">
    <text evidence="7">Belongs to the binding-protein-dependent transport system permease family.</text>
</comment>
<comment type="subcellular location">
    <subcellularLocation>
        <location evidence="1 7">Cell membrane</location>
        <topology evidence="1 7">Multi-pass membrane protein</topology>
    </subcellularLocation>
</comment>
<reference evidence="9 10" key="1">
    <citation type="journal article" date="2019" name="Anaerobe">
        <title>Detection of Robinsoniella peoriensis in multiple bone samples of a trauma patient.</title>
        <authorList>
            <person name="Schrottner P."/>
            <person name="Hartwich K."/>
            <person name="Bunk B."/>
            <person name="Schober I."/>
            <person name="Helbig S."/>
            <person name="Rudolph W.W."/>
            <person name="Gunzer F."/>
        </authorList>
    </citation>
    <scope>NUCLEOTIDE SEQUENCE [LARGE SCALE GENOMIC DNA]</scope>
    <source>
        <strain evidence="9 10">DSM 106044</strain>
    </source>
</reference>
<keyword evidence="3" id="KW-1003">Cell membrane</keyword>
<feature type="transmembrane region" description="Helical" evidence="7">
    <location>
        <begin position="22"/>
        <end position="44"/>
    </location>
</feature>
<evidence type="ECO:0000256" key="7">
    <source>
        <dbReference type="RuleBase" id="RU363032"/>
    </source>
</evidence>
<keyword evidence="5 7" id="KW-1133">Transmembrane helix</keyword>
<dbReference type="CDD" id="cd06261">
    <property type="entry name" value="TM_PBP2"/>
    <property type="match status" value="1"/>
</dbReference>
<evidence type="ECO:0000256" key="5">
    <source>
        <dbReference type="ARBA" id="ARBA00022989"/>
    </source>
</evidence>
<accession>A0A4U8QBY7</accession>
<feature type="transmembrane region" description="Helical" evidence="7">
    <location>
        <begin position="85"/>
        <end position="107"/>
    </location>
</feature>
<dbReference type="InterPro" id="IPR051393">
    <property type="entry name" value="ABC_transporter_permease"/>
</dbReference>
<evidence type="ECO:0000256" key="1">
    <source>
        <dbReference type="ARBA" id="ARBA00004651"/>
    </source>
</evidence>
<dbReference type="InterPro" id="IPR035906">
    <property type="entry name" value="MetI-like_sf"/>
</dbReference>
<feature type="transmembrane region" description="Helical" evidence="7">
    <location>
        <begin position="119"/>
        <end position="140"/>
    </location>
</feature>
<dbReference type="InterPro" id="IPR000515">
    <property type="entry name" value="MetI-like"/>
</dbReference>